<gene>
    <name evidence="5" type="primary">lsa</name>
    <name evidence="5" type="ORF">GKP14_03820</name>
</gene>
<reference evidence="6" key="1">
    <citation type="submission" date="2019-11" db="EMBL/GenBank/DDBJ databases">
        <authorList>
            <person name="Ren C."/>
            <person name="Wang H."/>
            <person name="Xu Y."/>
        </authorList>
    </citation>
    <scope>NUCLEOTIDE SEQUENCE [LARGE SCALE GENOMIC DNA]</scope>
    <source>
        <strain evidence="6">JNU-WLY1368</strain>
    </source>
</reference>
<dbReference type="PANTHER" id="PTHR42855">
    <property type="entry name" value="ABC TRANSPORTER ATP-BINDING SUBUNIT"/>
    <property type="match status" value="1"/>
</dbReference>
<feature type="domain" description="ABC transporter" evidence="4">
    <location>
        <begin position="310"/>
        <end position="492"/>
    </location>
</feature>
<accession>A0ABX6PVA9</accession>
<feature type="region of interest" description="Disordered" evidence="3">
    <location>
        <begin position="230"/>
        <end position="255"/>
    </location>
</feature>
<name>A0ABX6PVA9_9FIRM</name>
<evidence type="ECO:0000313" key="6">
    <source>
        <dbReference type="Proteomes" id="UP000509623"/>
    </source>
</evidence>
<evidence type="ECO:0000256" key="3">
    <source>
        <dbReference type="SAM" id="MobiDB-lite"/>
    </source>
</evidence>
<dbReference type="InterPro" id="IPR051309">
    <property type="entry name" value="ABCF_ATPase"/>
</dbReference>
<dbReference type="RefSeq" id="WP_174403067.1">
    <property type="nucleotide sequence ID" value="NZ_CP046161.1"/>
</dbReference>
<organism evidence="5 6">
    <name type="scientific">Caproicibacterium lactatifermentans</name>
    <dbReference type="NCBI Taxonomy" id="2666138"/>
    <lineage>
        <taxon>Bacteria</taxon>
        <taxon>Bacillati</taxon>
        <taxon>Bacillota</taxon>
        <taxon>Clostridia</taxon>
        <taxon>Eubacteriales</taxon>
        <taxon>Oscillospiraceae</taxon>
        <taxon>Caproicibacterium</taxon>
    </lineage>
</organism>
<dbReference type="CDD" id="cd03221">
    <property type="entry name" value="ABCF_EF-3"/>
    <property type="match status" value="2"/>
</dbReference>
<dbReference type="SUPFAM" id="SSF52540">
    <property type="entry name" value="P-loop containing nucleoside triphosphate hydrolases"/>
    <property type="match status" value="2"/>
</dbReference>
<evidence type="ECO:0000313" key="5">
    <source>
        <dbReference type="EMBL" id="QKO30215.1"/>
    </source>
</evidence>
<protein>
    <submittedName>
        <fullName evidence="5">Lsa family ABC-F type ribosomal protection protein</fullName>
    </submittedName>
</protein>
<dbReference type="PANTHER" id="PTHR42855:SF2">
    <property type="entry name" value="DRUG RESISTANCE ABC TRANSPORTER,ATP-BINDING PROTEIN"/>
    <property type="match status" value="1"/>
</dbReference>
<keyword evidence="6" id="KW-1185">Reference proteome</keyword>
<dbReference type="InterPro" id="IPR003439">
    <property type="entry name" value="ABC_transporter-like_ATP-bd"/>
</dbReference>
<evidence type="ECO:0000256" key="1">
    <source>
        <dbReference type="ARBA" id="ARBA00022741"/>
    </source>
</evidence>
<dbReference type="NCBIfam" id="NF000355">
    <property type="entry name" value="ribo_prot_ABC_F"/>
    <property type="match status" value="1"/>
</dbReference>
<evidence type="ECO:0000256" key="2">
    <source>
        <dbReference type="ARBA" id="ARBA00022840"/>
    </source>
</evidence>
<proteinExistence type="predicted"/>
<dbReference type="SMART" id="SM00382">
    <property type="entry name" value="AAA"/>
    <property type="match status" value="2"/>
</dbReference>
<dbReference type="InterPro" id="IPR017871">
    <property type="entry name" value="ABC_transporter-like_CS"/>
</dbReference>
<dbReference type="EMBL" id="CP046161">
    <property type="protein sequence ID" value="QKO30215.1"/>
    <property type="molecule type" value="Genomic_DNA"/>
</dbReference>
<dbReference type="InterPro" id="IPR027417">
    <property type="entry name" value="P-loop_NTPase"/>
</dbReference>
<dbReference type="InterPro" id="IPR003593">
    <property type="entry name" value="AAA+_ATPase"/>
</dbReference>
<feature type="domain" description="ABC transporter" evidence="4">
    <location>
        <begin position="4"/>
        <end position="213"/>
    </location>
</feature>
<dbReference type="PROSITE" id="PS00211">
    <property type="entry name" value="ABC_TRANSPORTER_1"/>
    <property type="match status" value="1"/>
</dbReference>
<keyword evidence="2" id="KW-0067">ATP-binding</keyword>
<sequence>MSLINIVNLTFSYEGSFDNIFENVSFQIDTNWKLGFTGRNGRGKTTFLKLLMGKYEYSGTISSSVSFEYFPYDVPTPDSFVIDVIHEISPNAQDWEIMRELSLLKVSDDILYRQYTTLSKGEQTKVLLAALFLKENSFLLIDEPTNHLDTMGRKILSDYLKRKHGFILVSHDRVFLDNCIDHILAINKTNIEIQKGNFSSWWSNKEMQDSFEMAENEKRKKDIDRLTAAAQRTSGWSDRVEKSKNGPTNSGSKLDKGFVSHKAAKMMKRSKSIETRQQTLISEKSKLLKNIEINEALKISPLRYYTNCLLELSDISVMYGDNVVCSGISFTVEQGDRIALQGKNGSGKSSILKLICGEGISYRGTIRKSGRLKISYVPQSTSDLSGPLSEYIKHNLLDESLFKAILRKFDFPRGQFKKKLDEFSEGQKKKVLLAKSLCDQAHLYIWDEPLNYIDVLSRMQIEKLLPEYRPTILFVEHDSAFCENVATKTIQL</sequence>
<dbReference type="Gene3D" id="3.40.50.300">
    <property type="entry name" value="P-loop containing nucleotide triphosphate hydrolases"/>
    <property type="match status" value="2"/>
</dbReference>
<evidence type="ECO:0000259" key="4">
    <source>
        <dbReference type="PROSITE" id="PS50893"/>
    </source>
</evidence>
<keyword evidence="1" id="KW-0547">Nucleotide-binding</keyword>
<dbReference type="Proteomes" id="UP000509623">
    <property type="component" value="Chromosome"/>
</dbReference>
<dbReference type="PROSITE" id="PS50893">
    <property type="entry name" value="ABC_TRANSPORTER_2"/>
    <property type="match status" value="2"/>
</dbReference>
<dbReference type="Pfam" id="PF00005">
    <property type="entry name" value="ABC_tran"/>
    <property type="match status" value="2"/>
</dbReference>
<dbReference type="NCBIfam" id="NF000167">
    <property type="entry name" value="ABCF_Lsa_all"/>
    <property type="match status" value="1"/>
</dbReference>